<dbReference type="Pfam" id="PF00326">
    <property type="entry name" value="Peptidase_S9"/>
    <property type="match status" value="1"/>
</dbReference>
<evidence type="ECO:0000256" key="1">
    <source>
        <dbReference type="ARBA" id="ARBA00008645"/>
    </source>
</evidence>
<evidence type="ECO:0000313" key="3">
    <source>
        <dbReference type="EMBL" id="NEA87615.1"/>
    </source>
</evidence>
<dbReference type="SUPFAM" id="SSF82171">
    <property type="entry name" value="DPP6 N-terminal domain-like"/>
    <property type="match status" value="1"/>
</dbReference>
<dbReference type="AlphaFoldDB" id="A0A6G3QW96"/>
<dbReference type="Gene3D" id="3.40.50.1820">
    <property type="entry name" value="alpha/beta hydrolase"/>
    <property type="match status" value="1"/>
</dbReference>
<dbReference type="InterPro" id="IPR029058">
    <property type="entry name" value="AB_hydrolase_fold"/>
</dbReference>
<evidence type="ECO:0000259" key="2">
    <source>
        <dbReference type="Pfam" id="PF00326"/>
    </source>
</evidence>
<sequence>MRLADAVLPEHHLCRTFFRERERFLLSWDGGPVLGAVGDDGRLHIGAPADARRVPGGARVGLDGDAVLYVEEREVFAAVHLDADGTEVVVVEHGLDGGSERWRTALPPTGRGGRTLTDVVQGVDEAGTACLVFTVRDEDGGVAFHAVGPGRAVRTHQPSMAGQLVHWDLRSDAAVVREDRGPWDPRLHLERPLSGAAPEPVVARWADGLRGRALLVETPPDSEGRPVLWDLADGSSVALTVPAGHIDDARFVRDGSGRILVVATADGSDVPHLWSPHTGTSVPLASHGTGRLRIRTAGPRGIGMYQVSTLGGSGWLWLGHDGAATLHRSPGDVPRYGGRATLSSVRCGRTPMLRYLPERRPPTAVVVSLHGGPESLERDELRWDGLYRDLLDAGIAVLGVDYCGSAGHGPLHTRRAWKAWTSAFREDVEACAEAAAGWGVEPGRVALLGGSFGGALALLGCVLRHDLAGAVAAAPLIDIRGHAERAAAADPFYRDWFAARFELAATATPAQRVFDPAHLAGTGPGQRVVLVHGSEDEVTQWQHSRHITDEATRRGLPWMLVTEPGVGHVPADADETEQRYRNVRGALTEVLGRTAPAPQ</sequence>
<dbReference type="InterPro" id="IPR001375">
    <property type="entry name" value="Peptidase_S9_cat"/>
</dbReference>
<comment type="similarity">
    <text evidence="1">Belongs to the AB hydrolase superfamily.</text>
</comment>
<reference evidence="3" key="1">
    <citation type="submission" date="2020-01" db="EMBL/GenBank/DDBJ databases">
        <title>Insect and environment-associated Actinomycetes.</title>
        <authorList>
            <person name="Currrie C."/>
            <person name="Chevrette M."/>
            <person name="Carlson C."/>
            <person name="Stubbendieck R."/>
            <person name="Wendt-Pienkowski E."/>
        </authorList>
    </citation>
    <scope>NUCLEOTIDE SEQUENCE</scope>
    <source>
        <strain evidence="3">SID14436</strain>
    </source>
</reference>
<dbReference type="GO" id="GO:0008236">
    <property type="term" value="F:serine-type peptidase activity"/>
    <property type="evidence" value="ECO:0007669"/>
    <property type="project" value="InterPro"/>
</dbReference>
<gene>
    <name evidence="3" type="ORF">G3I53_16615</name>
</gene>
<proteinExistence type="inferred from homology"/>
<comment type="caution">
    <text evidence="3">The sequence shown here is derived from an EMBL/GenBank/DDBJ whole genome shotgun (WGS) entry which is preliminary data.</text>
</comment>
<dbReference type="PANTHER" id="PTHR22946:SF0">
    <property type="entry name" value="DIENELACTONE HYDROLASE DOMAIN-CONTAINING PROTEIN"/>
    <property type="match status" value="1"/>
</dbReference>
<organism evidence="3">
    <name type="scientific">Streptomyces sp. SID14436</name>
    <dbReference type="NCBI Taxonomy" id="2706070"/>
    <lineage>
        <taxon>Bacteria</taxon>
        <taxon>Bacillati</taxon>
        <taxon>Actinomycetota</taxon>
        <taxon>Actinomycetes</taxon>
        <taxon>Kitasatosporales</taxon>
        <taxon>Streptomycetaceae</taxon>
        <taxon>Streptomyces</taxon>
    </lineage>
</organism>
<dbReference type="GO" id="GO:0006508">
    <property type="term" value="P:proteolysis"/>
    <property type="evidence" value="ECO:0007669"/>
    <property type="project" value="InterPro"/>
</dbReference>
<protein>
    <submittedName>
        <fullName evidence="3">Prolyl oligopeptidase family serine peptidase</fullName>
    </submittedName>
</protein>
<dbReference type="InterPro" id="IPR050261">
    <property type="entry name" value="FrsA_esterase"/>
</dbReference>
<dbReference type="SUPFAM" id="SSF53474">
    <property type="entry name" value="alpha/beta-Hydrolases"/>
    <property type="match status" value="1"/>
</dbReference>
<dbReference type="PANTHER" id="PTHR22946">
    <property type="entry name" value="DIENELACTONE HYDROLASE DOMAIN-CONTAINING PROTEIN-RELATED"/>
    <property type="match status" value="1"/>
</dbReference>
<dbReference type="EMBL" id="JAAGMD010000481">
    <property type="protein sequence ID" value="NEA87615.1"/>
    <property type="molecule type" value="Genomic_DNA"/>
</dbReference>
<accession>A0A6G3QW96</accession>
<dbReference type="RefSeq" id="WP_164335392.1">
    <property type="nucleotide sequence ID" value="NZ_JAAGMD010000481.1"/>
</dbReference>
<name>A0A6G3QW96_9ACTN</name>
<feature type="domain" description="Peptidase S9 prolyl oligopeptidase catalytic" evidence="2">
    <location>
        <begin position="391"/>
        <end position="583"/>
    </location>
</feature>